<protein>
    <submittedName>
        <fullName evidence="1">Peptidoglycan-binding protein</fullName>
    </submittedName>
</protein>
<name>A0A5S4FJR3_9ACTN</name>
<dbReference type="RefSeq" id="WP_138667469.1">
    <property type="nucleotide sequence ID" value="NZ_VCKY01000058.1"/>
</dbReference>
<dbReference type="InterPro" id="IPR011050">
    <property type="entry name" value="Pectin_lyase_fold/virulence"/>
</dbReference>
<organism evidence="1 2">
    <name type="scientific">Nonomuraea turkmeniaca</name>
    <dbReference type="NCBI Taxonomy" id="103838"/>
    <lineage>
        <taxon>Bacteria</taxon>
        <taxon>Bacillati</taxon>
        <taxon>Actinomycetota</taxon>
        <taxon>Actinomycetes</taxon>
        <taxon>Streptosporangiales</taxon>
        <taxon>Streptosporangiaceae</taxon>
        <taxon>Nonomuraea</taxon>
    </lineage>
</organism>
<dbReference type="Proteomes" id="UP000309128">
    <property type="component" value="Unassembled WGS sequence"/>
</dbReference>
<dbReference type="AlphaFoldDB" id="A0A5S4FJR3"/>
<reference evidence="1 2" key="1">
    <citation type="submission" date="2019-05" db="EMBL/GenBank/DDBJ databases">
        <title>Draft genome sequence of Nonomuraea turkmeniaca DSM 43926.</title>
        <authorList>
            <person name="Saricaoglu S."/>
            <person name="Isik K."/>
        </authorList>
    </citation>
    <scope>NUCLEOTIDE SEQUENCE [LARGE SCALE GENOMIC DNA]</scope>
    <source>
        <strain evidence="1 2">DSM 43926</strain>
    </source>
</reference>
<accession>A0A5S4FJR3</accession>
<proteinExistence type="predicted"/>
<dbReference type="OrthoDB" id="2479530at2"/>
<keyword evidence="2" id="KW-1185">Reference proteome</keyword>
<evidence type="ECO:0000313" key="1">
    <source>
        <dbReference type="EMBL" id="TMR20242.1"/>
    </source>
</evidence>
<dbReference type="SUPFAM" id="SSF51126">
    <property type="entry name" value="Pectin lyase-like"/>
    <property type="match status" value="1"/>
</dbReference>
<sequence>MLTPDAAHAATWHSQLVYPGGDGRLVYKADSRGKMIPDFSWAGYRNGQAAIPFVPVVKEIGPVSGDNTAHIQAALDEVGAMPLNSNGFRGALLLKAGHYNVGGVIKMKRDGVVLRGVGRWADPSTNTVITGTAGGSTSTVLWVGGTSGEWDTRVPGTTTGVTSSLIETGQRRLTLASTTNLKVGNNIIICHPHTQEWTDAVNGGGVKDDARWSPGTLPIMYNRYVKEIVGNDIIIDAPVFNDLRRSLSQSYVYVWDRAGLVRNVGVENLRIDMGNPSTYSEDHPQSCIIVSRAEDAWVKACKLVQFSISGVYVQRSTRVTVQSVEASYPCSQIIGGKRTNFCADYRAQQVLFRDLVSTHARHAFGASGASTCSGNVWLNGTNENGYAESGGHHKWSQGLLYDNVKELSSQSDKTWVMGLFNRGDQGESHGWSSVNSVAWNCTVDNGKEVCVQTPPTAQNYAIGTTGAVTGKNWYTNHQTGYVEGTNKSGLAPSSLYLAQLADRLS</sequence>
<comment type="caution">
    <text evidence="1">The sequence shown here is derived from an EMBL/GenBank/DDBJ whole genome shotgun (WGS) entry which is preliminary data.</text>
</comment>
<evidence type="ECO:0000313" key="2">
    <source>
        <dbReference type="Proteomes" id="UP000309128"/>
    </source>
</evidence>
<dbReference type="EMBL" id="VCKY01000058">
    <property type="protein sequence ID" value="TMR20242.1"/>
    <property type="molecule type" value="Genomic_DNA"/>
</dbReference>
<gene>
    <name evidence="1" type="ORF">ETD86_18880</name>
</gene>